<dbReference type="EMBL" id="OMOF01000094">
    <property type="protein sequence ID" value="SPF37544.1"/>
    <property type="molecule type" value="Genomic_DNA"/>
</dbReference>
<dbReference type="PROSITE" id="PS51782">
    <property type="entry name" value="LYSM"/>
    <property type="match status" value="1"/>
</dbReference>
<dbReference type="InterPro" id="IPR036366">
    <property type="entry name" value="PGBDSf"/>
</dbReference>
<dbReference type="PANTHER" id="PTHR34385">
    <property type="entry name" value="D-ALANYL-D-ALANINE CARBOXYPEPTIDASE"/>
    <property type="match status" value="1"/>
</dbReference>
<feature type="domain" description="LysM" evidence="1">
    <location>
        <begin position="9"/>
        <end position="52"/>
    </location>
</feature>
<protein>
    <submittedName>
        <fullName evidence="2">D-alanyl-D-alanine carboxypeptidase</fullName>
        <ecNumber evidence="2">3.4.16.4</ecNumber>
    </submittedName>
</protein>
<keyword evidence="2" id="KW-0645">Protease</keyword>
<name>A0A2U3KCY9_9FIRM</name>
<keyword evidence="2" id="KW-0121">Carboxypeptidase</keyword>
<dbReference type="Gene3D" id="3.30.1380.10">
    <property type="match status" value="1"/>
</dbReference>
<dbReference type="Pfam" id="PF01476">
    <property type="entry name" value="LysM"/>
    <property type="match status" value="1"/>
</dbReference>
<gene>
    <name evidence="2" type="ORF">SBF1_1830016</name>
</gene>
<evidence type="ECO:0000259" key="1">
    <source>
        <dbReference type="PROSITE" id="PS51782"/>
    </source>
</evidence>
<dbReference type="SMART" id="SM00257">
    <property type="entry name" value="LysM"/>
    <property type="match status" value="1"/>
</dbReference>
<accession>A0A2U3KCY9</accession>
<dbReference type="InterPro" id="IPR052179">
    <property type="entry name" value="DD-CPase-like"/>
</dbReference>
<dbReference type="AlphaFoldDB" id="A0A2U3KCY9"/>
<dbReference type="EC" id="3.4.16.4" evidence="2"/>
<evidence type="ECO:0000313" key="2">
    <source>
        <dbReference type="EMBL" id="SPF37544.1"/>
    </source>
</evidence>
<dbReference type="PANTHER" id="PTHR34385:SF1">
    <property type="entry name" value="PEPTIDOGLYCAN L-ALANYL-D-GLUTAMATE ENDOPEPTIDASE CWLK"/>
    <property type="match status" value="1"/>
</dbReference>
<dbReference type="InterPro" id="IPR036779">
    <property type="entry name" value="LysM_dom_sf"/>
</dbReference>
<dbReference type="Pfam" id="PF02557">
    <property type="entry name" value="VanY"/>
    <property type="match status" value="1"/>
</dbReference>
<dbReference type="InterPro" id="IPR002477">
    <property type="entry name" value="Peptidoglycan-bd-like"/>
</dbReference>
<dbReference type="SUPFAM" id="SSF55166">
    <property type="entry name" value="Hedgehog/DD-peptidase"/>
    <property type="match status" value="1"/>
</dbReference>
<dbReference type="InterPro" id="IPR036365">
    <property type="entry name" value="PGBD-like_sf"/>
</dbReference>
<organism evidence="2 3">
    <name type="scientific">Candidatus Desulfosporosinus infrequens</name>
    <dbReference type="NCBI Taxonomy" id="2043169"/>
    <lineage>
        <taxon>Bacteria</taxon>
        <taxon>Bacillati</taxon>
        <taxon>Bacillota</taxon>
        <taxon>Clostridia</taxon>
        <taxon>Eubacteriales</taxon>
        <taxon>Desulfitobacteriaceae</taxon>
        <taxon>Desulfosporosinus</taxon>
    </lineage>
</organism>
<reference evidence="3" key="1">
    <citation type="submission" date="2018-02" db="EMBL/GenBank/DDBJ databases">
        <authorList>
            <person name="Hausmann B."/>
        </authorList>
    </citation>
    <scope>NUCLEOTIDE SEQUENCE [LARGE SCALE GENOMIC DNA]</scope>
    <source>
        <strain evidence="3">Peat soil MAG SbF1</strain>
    </source>
</reference>
<dbReference type="SUPFAM" id="SSF54106">
    <property type="entry name" value="LysM domain"/>
    <property type="match status" value="1"/>
</dbReference>
<dbReference type="InterPro" id="IPR003709">
    <property type="entry name" value="VanY-like_core_dom"/>
</dbReference>
<dbReference type="Gene3D" id="1.10.101.10">
    <property type="entry name" value="PGBD-like superfamily/PGBD"/>
    <property type="match status" value="1"/>
</dbReference>
<proteinExistence type="predicted"/>
<dbReference type="CDD" id="cd14852">
    <property type="entry name" value="LD-carboxypeptidase"/>
    <property type="match status" value="1"/>
</dbReference>
<dbReference type="Proteomes" id="UP000238916">
    <property type="component" value="Unassembled WGS sequence"/>
</dbReference>
<dbReference type="Pfam" id="PF01471">
    <property type="entry name" value="PG_binding_1"/>
    <property type="match status" value="1"/>
</dbReference>
<dbReference type="CDD" id="cd00118">
    <property type="entry name" value="LysM"/>
    <property type="match status" value="1"/>
</dbReference>
<dbReference type="GO" id="GO:0009002">
    <property type="term" value="F:serine-type D-Ala-D-Ala carboxypeptidase activity"/>
    <property type="evidence" value="ECO:0007669"/>
    <property type="project" value="UniProtKB-EC"/>
</dbReference>
<sequence>MSANSPVTSVYIFQRGDSLKKIATRYGTTVEAIKTVNNLTSDILDLGQSLQIPLLTLPDGIYRKGNTGLQVKILQSILDSFGFSLLVDGFYGPKTVGVILQLQQKFPPFKVDGIYGPQTRASLQSLIDTHFHLVANPTDKLVLINRENGLPAEYVPPDLVVPAIPFTFQEYDPKKQMRKEASQALEQLFTKAKHDNITLMGVSGYRSYERQAQIYARNIQVSPIKAQFSAPPGCSEHQTGLAIDVSSASNNYNLSQSFSATPEGQWLAQTASAFGFIIRYQHGKENITGYQAEPWHIRYVGIDVAQIITLNELTLEEYLSK</sequence>
<dbReference type="InterPro" id="IPR018392">
    <property type="entry name" value="LysM"/>
</dbReference>
<dbReference type="GO" id="GO:0006508">
    <property type="term" value="P:proteolysis"/>
    <property type="evidence" value="ECO:0007669"/>
    <property type="project" value="InterPro"/>
</dbReference>
<dbReference type="InterPro" id="IPR009045">
    <property type="entry name" value="Zn_M74/Hedgehog-like"/>
</dbReference>
<dbReference type="SUPFAM" id="SSF47090">
    <property type="entry name" value="PGBD-like"/>
    <property type="match status" value="1"/>
</dbReference>
<dbReference type="Gene3D" id="3.10.350.10">
    <property type="entry name" value="LysM domain"/>
    <property type="match status" value="1"/>
</dbReference>
<keyword evidence="2" id="KW-0378">Hydrolase</keyword>
<dbReference type="InterPro" id="IPR058193">
    <property type="entry name" value="VanY/YodJ_core_dom"/>
</dbReference>
<evidence type="ECO:0000313" key="3">
    <source>
        <dbReference type="Proteomes" id="UP000238916"/>
    </source>
</evidence>